<feature type="transmembrane region" description="Helical" evidence="3">
    <location>
        <begin position="174"/>
        <end position="191"/>
    </location>
</feature>
<dbReference type="PANTHER" id="PTHR34295">
    <property type="entry name" value="BIOTIN TRANSPORTER BIOY"/>
    <property type="match status" value="1"/>
</dbReference>
<evidence type="ECO:0000313" key="5">
    <source>
        <dbReference type="Proteomes" id="UP000629619"/>
    </source>
</evidence>
<dbReference type="RefSeq" id="WP_203676446.1">
    <property type="nucleotide sequence ID" value="NZ_BOMW01000004.1"/>
</dbReference>
<feature type="transmembrane region" description="Helical" evidence="3">
    <location>
        <begin position="132"/>
        <end position="154"/>
    </location>
</feature>
<keyword evidence="3" id="KW-1133">Transmembrane helix</keyword>
<evidence type="ECO:0000256" key="2">
    <source>
        <dbReference type="PIRNR" id="PIRNR016661"/>
    </source>
</evidence>
<proteinExistence type="inferred from homology"/>
<dbReference type="EMBL" id="BOMW01000004">
    <property type="protein sequence ID" value="GIF02775.1"/>
    <property type="molecule type" value="Genomic_DNA"/>
</dbReference>
<organism evidence="4 5">
    <name type="scientific">Actinoplanes siamensis</name>
    <dbReference type="NCBI Taxonomy" id="1223317"/>
    <lineage>
        <taxon>Bacteria</taxon>
        <taxon>Bacillati</taxon>
        <taxon>Actinomycetota</taxon>
        <taxon>Actinomycetes</taxon>
        <taxon>Micromonosporales</taxon>
        <taxon>Micromonosporaceae</taxon>
        <taxon>Actinoplanes</taxon>
    </lineage>
</organism>
<evidence type="ECO:0000256" key="1">
    <source>
        <dbReference type="ARBA" id="ARBA00010692"/>
    </source>
</evidence>
<dbReference type="GO" id="GO:0015225">
    <property type="term" value="F:biotin transmembrane transporter activity"/>
    <property type="evidence" value="ECO:0007669"/>
    <property type="project" value="UniProtKB-UniRule"/>
</dbReference>
<name>A0A919N0M7_9ACTN</name>
<reference evidence="4" key="1">
    <citation type="submission" date="2021-01" db="EMBL/GenBank/DDBJ databases">
        <title>Whole genome shotgun sequence of Actinoplanes siamensis NBRC 109076.</title>
        <authorList>
            <person name="Komaki H."/>
            <person name="Tamura T."/>
        </authorList>
    </citation>
    <scope>NUCLEOTIDE SEQUENCE</scope>
    <source>
        <strain evidence="4">NBRC 109076</strain>
    </source>
</reference>
<keyword evidence="3" id="KW-0812">Transmembrane</keyword>
<protein>
    <recommendedName>
        <fullName evidence="2">Biotin transporter</fullName>
    </recommendedName>
</protein>
<comment type="caution">
    <text evidence="4">The sequence shown here is derived from an EMBL/GenBank/DDBJ whole genome shotgun (WGS) entry which is preliminary data.</text>
</comment>
<keyword evidence="5" id="KW-1185">Reference proteome</keyword>
<comment type="similarity">
    <text evidence="1 2">Belongs to the BioY family.</text>
</comment>
<keyword evidence="2" id="KW-0813">Transport</keyword>
<dbReference type="AlphaFoldDB" id="A0A919N0M7"/>
<dbReference type="GO" id="GO:0005886">
    <property type="term" value="C:plasma membrane"/>
    <property type="evidence" value="ECO:0007669"/>
    <property type="project" value="UniProtKB-SubCell"/>
</dbReference>
<dbReference type="InterPro" id="IPR003784">
    <property type="entry name" value="BioY"/>
</dbReference>
<evidence type="ECO:0000313" key="4">
    <source>
        <dbReference type="EMBL" id="GIF02775.1"/>
    </source>
</evidence>
<feature type="transmembrane region" description="Helical" evidence="3">
    <location>
        <begin position="98"/>
        <end position="120"/>
    </location>
</feature>
<dbReference type="PIRSF" id="PIRSF016661">
    <property type="entry name" value="BioY"/>
    <property type="match status" value="1"/>
</dbReference>
<dbReference type="Proteomes" id="UP000629619">
    <property type="component" value="Unassembled WGS sequence"/>
</dbReference>
<dbReference type="PANTHER" id="PTHR34295:SF1">
    <property type="entry name" value="BIOTIN TRANSPORTER BIOY"/>
    <property type="match status" value="1"/>
</dbReference>
<sequence>MSQTVALNRPRPIVLADLVPGALARDIALVAGGAGFVGLLAQVAVHIPGTPVPITGQTLGVLLIGAAYGMRRAAATIALYAVAGVLGVPWFTGHGSGYAGASFGYVVGFFLAATLCGFLAERGADRSVPRSVAAMLAGEVLIYGAGLAWLAVAADLTLSQTISQGLTPFLLGDAVKAALAAGLLPAAWALAGRRSRRSA</sequence>
<feature type="transmembrane region" description="Helical" evidence="3">
    <location>
        <begin position="73"/>
        <end position="92"/>
    </location>
</feature>
<accession>A0A919N0M7</accession>
<keyword evidence="2 3" id="KW-0472">Membrane</keyword>
<dbReference type="Gene3D" id="1.10.1760.20">
    <property type="match status" value="1"/>
</dbReference>
<gene>
    <name evidence="4" type="ORF">Asi03nite_03130</name>
</gene>
<evidence type="ECO:0000256" key="3">
    <source>
        <dbReference type="SAM" id="Phobius"/>
    </source>
</evidence>
<keyword evidence="2" id="KW-1003">Cell membrane</keyword>
<dbReference type="Pfam" id="PF02632">
    <property type="entry name" value="BioY"/>
    <property type="match status" value="1"/>
</dbReference>
<comment type="subcellular location">
    <subcellularLocation>
        <location evidence="2">Cell membrane</location>
        <topology evidence="2">Multi-pass membrane protein</topology>
    </subcellularLocation>
</comment>